<evidence type="ECO:0000256" key="1">
    <source>
        <dbReference type="SAM" id="MobiDB-lite"/>
    </source>
</evidence>
<keyword evidence="3" id="KW-1185">Reference proteome</keyword>
<organism evidence="2 3">
    <name type="scientific">Coemansia thaxteri</name>
    <dbReference type="NCBI Taxonomy" id="2663907"/>
    <lineage>
        <taxon>Eukaryota</taxon>
        <taxon>Fungi</taxon>
        <taxon>Fungi incertae sedis</taxon>
        <taxon>Zoopagomycota</taxon>
        <taxon>Kickxellomycotina</taxon>
        <taxon>Kickxellomycetes</taxon>
        <taxon>Kickxellales</taxon>
        <taxon>Kickxellaceae</taxon>
        <taxon>Coemansia</taxon>
    </lineage>
</organism>
<gene>
    <name evidence="2" type="ORF">H4R26_006190</name>
</gene>
<protein>
    <submittedName>
        <fullName evidence="2">Uncharacterized protein</fullName>
    </submittedName>
</protein>
<feature type="region of interest" description="Disordered" evidence="1">
    <location>
        <begin position="140"/>
        <end position="162"/>
    </location>
</feature>
<proteinExistence type="predicted"/>
<feature type="non-terminal residue" evidence="2">
    <location>
        <position position="162"/>
    </location>
</feature>
<reference evidence="2" key="1">
    <citation type="submission" date="2022-07" db="EMBL/GenBank/DDBJ databases">
        <title>Phylogenomic reconstructions and comparative analyses of Kickxellomycotina fungi.</title>
        <authorList>
            <person name="Reynolds N.K."/>
            <person name="Stajich J.E."/>
            <person name="Barry K."/>
            <person name="Grigoriev I.V."/>
            <person name="Crous P."/>
            <person name="Smith M.E."/>
        </authorList>
    </citation>
    <scope>NUCLEOTIDE SEQUENCE</scope>
    <source>
        <strain evidence="2">IMI 214461</strain>
    </source>
</reference>
<dbReference type="EMBL" id="JANBQF010001807">
    <property type="protein sequence ID" value="KAJ1996470.1"/>
    <property type="molecule type" value="Genomic_DNA"/>
</dbReference>
<accession>A0A9W8BBE7</accession>
<dbReference type="OrthoDB" id="21449at2759"/>
<dbReference type="Proteomes" id="UP001150907">
    <property type="component" value="Unassembled WGS sequence"/>
</dbReference>
<evidence type="ECO:0000313" key="3">
    <source>
        <dbReference type="Proteomes" id="UP001150907"/>
    </source>
</evidence>
<name>A0A9W8BBE7_9FUNG</name>
<sequence length="162" mass="16836">MESQELWDRFISPRPEQWRFHAPPPPIFEIPAAGTPVQTTTPIAHAQLQKRQAAIASTSKLSATYSGKRIAHQGSDLAGAVPAKSGKRARAATAASLDSDDDMLSVLSGSDIDMAVWTNDASITPNADSPESISEVAVTKLAPSASSDSPAGDLAAAEGSLV</sequence>
<evidence type="ECO:0000313" key="2">
    <source>
        <dbReference type="EMBL" id="KAJ1996470.1"/>
    </source>
</evidence>
<feature type="compositionally biased region" description="Low complexity" evidence="1">
    <location>
        <begin position="141"/>
        <end position="162"/>
    </location>
</feature>
<dbReference type="AlphaFoldDB" id="A0A9W8BBE7"/>
<comment type="caution">
    <text evidence="2">The sequence shown here is derived from an EMBL/GenBank/DDBJ whole genome shotgun (WGS) entry which is preliminary data.</text>
</comment>